<sequence length="63" mass="6976">MTLLPNHGLPRQAHAVLLHSYPISKMRLSMAVPLPGGNQPGNIKHSYSSKNSNGSTRYHRNNK</sequence>
<feature type="region of interest" description="Disordered" evidence="1">
    <location>
        <begin position="32"/>
        <end position="63"/>
    </location>
</feature>
<evidence type="ECO:0000313" key="2">
    <source>
        <dbReference type="EMBL" id="GJC85262.1"/>
    </source>
</evidence>
<dbReference type="Proteomes" id="UP001055172">
    <property type="component" value="Unassembled WGS sequence"/>
</dbReference>
<dbReference type="AlphaFoldDB" id="A0AA37GRL6"/>
<reference evidence="2 3" key="1">
    <citation type="submission" date="2021-07" db="EMBL/GenBank/DDBJ databases">
        <title>Genome data of Colletotrichum spaethianum.</title>
        <authorList>
            <person name="Utami Y.D."/>
            <person name="Hiruma K."/>
        </authorList>
    </citation>
    <scope>NUCLEOTIDE SEQUENCE [LARGE SCALE GENOMIC DNA]</scope>
    <source>
        <strain evidence="2 3">MAFF 242679</strain>
    </source>
</reference>
<evidence type="ECO:0000256" key="1">
    <source>
        <dbReference type="SAM" id="MobiDB-lite"/>
    </source>
</evidence>
<proteinExistence type="predicted"/>
<name>A0AA37GRL6_9PEZI</name>
<comment type="caution">
    <text evidence="2">The sequence shown here is derived from an EMBL/GenBank/DDBJ whole genome shotgun (WGS) entry which is preliminary data.</text>
</comment>
<dbReference type="EMBL" id="BPPX01000017">
    <property type="protein sequence ID" value="GJC85262.1"/>
    <property type="molecule type" value="Genomic_DNA"/>
</dbReference>
<gene>
    <name evidence="2" type="ORF">ColLi_08100</name>
</gene>
<protein>
    <submittedName>
        <fullName evidence="2">Uncharacterized protein</fullName>
    </submittedName>
</protein>
<accession>A0AA37GRL6</accession>
<evidence type="ECO:0000313" key="3">
    <source>
        <dbReference type="Proteomes" id="UP001055172"/>
    </source>
</evidence>
<feature type="compositionally biased region" description="Polar residues" evidence="1">
    <location>
        <begin position="45"/>
        <end position="56"/>
    </location>
</feature>
<organism evidence="2 3">
    <name type="scientific">Colletotrichum liriopes</name>
    <dbReference type="NCBI Taxonomy" id="708192"/>
    <lineage>
        <taxon>Eukaryota</taxon>
        <taxon>Fungi</taxon>
        <taxon>Dikarya</taxon>
        <taxon>Ascomycota</taxon>
        <taxon>Pezizomycotina</taxon>
        <taxon>Sordariomycetes</taxon>
        <taxon>Hypocreomycetidae</taxon>
        <taxon>Glomerellales</taxon>
        <taxon>Glomerellaceae</taxon>
        <taxon>Colletotrichum</taxon>
        <taxon>Colletotrichum spaethianum species complex</taxon>
    </lineage>
</organism>
<keyword evidence="3" id="KW-1185">Reference proteome</keyword>